<sequence>MSSVDYVWEKVAVAITALCQGDGTFEERLFNAWVPALMVLNSNDGSAEIAEELNVLLMVGNRYISEGRMLPIPDTDRFLIVDKLINLLIETTRLTSTESDSP</sequence>
<proteinExistence type="predicted"/>
<organism evidence="1 2">
    <name type="scientific">Lacipirellula parvula</name>
    <dbReference type="NCBI Taxonomy" id="2650471"/>
    <lineage>
        <taxon>Bacteria</taxon>
        <taxon>Pseudomonadati</taxon>
        <taxon>Planctomycetota</taxon>
        <taxon>Planctomycetia</taxon>
        <taxon>Pirellulales</taxon>
        <taxon>Lacipirellulaceae</taxon>
        <taxon>Lacipirellula</taxon>
    </lineage>
</organism>
<dbReference type="Proteomes" id="UP000326837">
    <property type="component" value="Chromosome"/>
</dbReference>
<accession>A0A5K7X7K3</accession>
<name>A0A5K7X7K3_9BACT</name>
<gene>
    <name evidence="1" type="ORF">PLANPX_2150</name>
</gene>
<evidence type="ECO:0000313" key="2">
    <source>
        <dbReference type="Proteomes" id="UP000326837"/>
    </source>
</evidence>
<protein>
    <submittedName>
        <fullName evidence="1">Uncharacterized protein</fullName>
    </submittedName>
</protein>
<dbReference type="RefSeq" id="WP_152098486.1">
    <property type="nucleotide sequence ID" value="NZ_AP021861.1"/>
</dbReference>
<reference evidence="2" key="1">
    <citation type="submission" date="2019-10" db="EMBL/GenBank/DDBJ databases">
        <title>Lacipirellula parvula gen. nov., sp. nov., representing a lineage of planctomycetes widespread in freshwater anoxic habitats, and description of the family Lacipirellulaceae.</title>
        <authorList>
            <person name="Dedysh S.N."/>
            <person name="Kulichevskaya I.S."/>
            <person name="Beletsky A.V."/>
            <person name="Rakitin A.L."/>
            <person name="Mardanov A.V."/>
            <person name="Ivanova A.A."/>
            <person name="Saltykova V.X."/>
            <person name="Rijpstra W.I.C."/>
            <person name="Sinninghe Damste J.S."/>
            <person name="Ravin N.V."/>
        </authorList>
    </citation>
    <scope>NUCLEOTIDE SEQUENCE [LARGE SCALE GENOMIC DNA]</scope>
    <source>
        <strain evidence="2">PX69</strain>
    </source>
</reference>
<dbReference type="KEGG" id="lpav:PLANPX_2150"/>
<evidence type="ECO:0000313" key="1">
    <source>
        <dbReference type="EMBL" id="BBO32538.1"/>
    </source>
</evidence>
<dbReference type="EMBL" id="AP021861">
    <property type="protein sequence ID" value="BBO32538.1"/>
    <property type="molecule type" value="Genomic_DNA"/>
</dbReference>
<keyword evidence="2" id="KW-1185">Reference proteome</keyword>
<dbReference type="AlphaFoldDB" id="A0A5K7X7K3"/>